<reference evidence="3" key="1">
    <citation type="submission" date="2019-12" db="EMBL/GenBank/DDBJ databases">
        <authorList>
            <person name="Cremers G."/>
        </authorList>
    </citation>
    <scope>NUCLEOTIDE SEQUENCE</scope>
    <source>
        <strain evidence="3">Mbul1</strain>
    </source>
</reference>
<protein>
    <submittedName>
        <fullName evidence="3">Uncharacterized protein</fullName>
    </submittedName>
</protein>
<keyword evidence="2" id="KW-0472">Membrane</keyword>
<dbReference type="EMBL" id="LR743504">
    <property type="protein sequence ID" value="CAA2106964.1"/>
    <property type="molecule type" value="Genomic_DNA"/>
</dbReference>
<feature type="transmembrane region" description="Helical" evidence="2">
    <location>
        <begin position="45"/>
        <end position="65"/>
    </location>
</feature>
<organism evidence="3">
    <name type="scientific">Methylobacterium bullatum</name>
    <dbReference type="NCBI Taxonomy" id="570505"/>
    <lineage>
        <taxon>Bacteria</taxon>
        <taxon>Pseudomonadati</taxon>
        <taxon>Pseudomonadota</taxon>
        <taxon>Alphaproteobacteria</taxon>
        <taxon>Hyphomicrobiales</taxon>
        <taxon>Methylobacteriaceae</taxon>
        <taxon>Methylobacterium</taxon>
    </lineage>
</organism>
<feature type="transmembrane region" description="Helical" evidence="2">
    <location>
        <begin position="71"/>
        <end position="91"/>
    </location>
</feature>
<keyword evidence="2" id="KW-1133">Transmembrane helix</keyword>
<feature type="region of interest" description="Disordered" evidence="1">
    <location>
        <begin position="96"/>
        <end position="119"/>
    </location>
</feature>
<sequence length="119" mass="12444">MIPDAATLAALFASGRIIDVILGLVALEAAALVAWRLYGGDRPLLPPLFCNLASGAALMLAIRAALIGSDWTVVALCLFASLMAHLGEVALRMFGGSRGASDPTMPELRQPGRTVTRRA</sequence>
<accession>A0A679J3M2</accession>
<evidence type="ECO:0000256" key="2">
    <source>
        <dbReference type="SAM" id="Phobius"/>
    </source>
</evidence>
<proteinExistence type="predicted"/>
<dbReference type="AlphaFoldDB" id="A0A679J3M2"/>
<name>A0A679J3M2_9HYPH</name>
<evidence type="ECO:0000313" key="3">
    <source>
        <dbReference type="EMBL" id="CAA2106964.1"/>
    </source>
</evidence>
<feature type="transmembrane region" description="Helical" evidence="2">
    <location>
        <begin position="20"/>
        <end position="38"/>
    </location>
</feature>
<keyword evidence="2" id="KW-0812">Transmembrane</keyword>
<gene>
    <name evidence="3" type="ORF">MBUL_03927</name>
</gene>
<evidence type="ECO:0000256" key="1">
    <source>
        <dbReference type="SAM" id="MobiDB-lite"/>
    </source>
</evidence>